<evidence type="ECO:0000313" key="3">
    <source>
        <dbReference type="Proteomes" id="UP000004597"/>
    </source>
</evidence>
<protein>
    <recommendedName>
        <fullName evidence="1">DUF6734 domain-containing protein</fullName>
    </recommendedName>
</protein>
<keyword evidence="3" id="KW-1185">Reference proteome</keyword>
<proteinExistence type="predicted"/>
<accession>G6AK27</accession>
<dbReference type="GeneID" id="66730576"/>
<name>G6AK27_9BACT</name>
<dbReference type="AlphaFoldDB" id="G6AK27"/>
<dbReference type="Pfam" id="PF20508">
    <property type="entry name" value="DUF6734"/>
    <property type="match status" value="1"/>
</dbReference>
<feature type="domain" description="DUF6734" evidence="1">
    <location>
        <begin position="1"/>
        <end position="292"/>
    </location>
</feature>
<dbReference type="STRING" id="857291.HMPREF9138_02454"/>
<comment type="caution">
    <text evidence="2">The sequence shown here is derived from an EMBL/GenBank/DDBJ whole genome shotgun (WGS) entry which is preliminary data.</text>
</comment>
<dbReference type="PATRIC" id="fig|857291.3.peg.2453"/>
<organism evidence="2 3">
    <name type="scientific">Prevotella histicola F0411</name>
    <dbReference type="NCBI Taxonomy" id="857291"/>
    <lineage>
        <taxon>Bacteria</taxon>
        <taxon>Pseudomonadati</taxon>
        <taxon>Bacteroidota</taxon>
        <taxon>Bacteroidia</taxon>
        <taxon>Bacteroidales</taxon>
        <taxon>Prevotellaceae</taxon>
        <taxon>Prevotella</taxon>
    </lineage>
</organism>
<sequence length="420" mass="49295">MKIIQSFWSKPLFEANKDASQNRYNGGWINYRYCLLSMAYSCLTISRYYPNLELYTDTFGMNLFRDILRLPYHKFHVNLDDIANIDTSLWAYGKIMTYSAQKEPFLHIDNDVFIWQNFPDRVIDAEVVCQSLEMIDNFSLTDYTSAVDYIKKHIGAAPQIIIDSKCKTAANMGIFGGNNLDFIQQYCKESRAFLTGIYDGIMQSGDMKGKFNVVYEQLLLTELANKHQQKISYLIPNNDIDEIVKYSTIETAQYESKYAHCLGRLKKYNYICEQIEYRLKYEFPTYYNRIISYLNKNQIIYAENIKSMNDYDNFYKIYTRINVAKNISEIMTNFEFKLKSNCHIEAIDDSYYMNSPQGRYKLTGWCIFLTLFSLPNTGNSICMEIFKEGYLPNLTSTQIHDNIFYLIMESLYITKCLTIS</sequence>
<gene>
    <name evidence="2" type="ORF">HMPREF9138_02454</name>
</gene>
<evidence type="ECO:0000259" key="1">
    <source>
        <dbReference type="Pfam" id="PF20508"/>
    </source>
</evidence>
<dbReference type="HOGENOM" id="CLU_054034_0_0_10"/>
<reference evidence="2 3" key="1">
    <citation type="submission" date="2011-10" db="EMBL/GenBank/DDBJ databases">
        <title>The Genome Sequence of Prevotella histicola F0411.</title>
        <authorList>
            <consortium name="The Broad Institute Genome Sequencing Platform"/>
            <person name="Earl A."/>
            <person name="Ward D."/>
            <person name="Feldgarden M."/>
            <person name="Gevers D."/>
            <person name="Izard J."/>
            <person name="Ganesan A."/>
            <person name="Blanton J.M."/>
            <person name="Baranova O.V."/>
            <person name="Tanner A.C."/>
            <person name="Mathney J.M.J."/>
            <person name="Dewhirst F.E."/>
            <person name="Young S.K."/>
            <person name="Zeng Q."/>
            <person name="Gargeya S."/>
            <person name="Fitzgerald M."/>
            <person name="Haas B."/>
            <person name="Abouelleil A."/>
            <person name="Alvarado L."/>
            <person name="Arachchi H.M."/>
            <person name="Berlin A."/>
            <person name="Brown A."/>
            <person name="Chapman S.B."/>
            <person name="Chen Z."/>
            <person name="Dunbar C."/>
            <person name="Freedman E."/>
            <person name="Gearin G."/>
            <person name="Gellesch M."/>
            <person name="Goldberg J."/>
            <person name="Griggs A."/>
            <person name="Gujja S."/>
            <person name="Heiman D."/>
            <person name="Howarth C."/>
            <person name="Larson L."/>
            <person name="Lui A."/>
            <person name="MacDonald P.J.P."/>
            <person name="Montmayeur A."/>
            <person name="Murphy C."/>
            <person name="Neiman D."/>
            <person name="Pearson M."/>
            <person name="Priest M."/>
            <person name="Roberts A."/>
            <person name="Saif S."/>
            <person name="Shea T."/>
            <person name="Shenoy N."/>
            <person name="Sisk P."/>
            <person name="Stolte C."/>
            <person name="Sykes S."/>
            <person name="Wortman J."/>
            <person name="Nusbaum C."/>
            <person name="Birren B."/>
        </authorList>
    </citation>
    <scope>NUCLEOTIDE SEQUENCE [LARGE SCALE GENOMIC DNA]</scope>
    <source>
        <strain evidence="2 3">F0411</strain>
    </source>
</reference>
<dbReference type="InterPro" id="IPR046621">
    <property type="entry name" value="DUF6734"/>
</dbReference>
<dbReference type="Proteomes" id="UP000004597">
    <property type="component" value="Unassembled WGS sequence"/>
</dbReference>
<dbReference type="EMBL" id="AFXP01000030">
    <property type="protein sequence ID" value="EHG14968.1"/>
    <property type="molecule type" value="Genomic_DNA"/>
</dbReference>
<evidence type="ECO:0000313" key="2">
    <source>
        <dbReference type="EMBL" id="EHG14968.1"/>
    </source>
</evidence>
<dbReference type="RefSeq" id="WP_008824353.1">
    <property type="nucleotide sequence ID" value="NZ_JH376769.1"/>
</dbReference>